<keyword evidence="3 5" id="KW-0347">Helicase</keyword>
<dbReference type="InterPro" id="IPR011545">
    <property type="entry name" value="DEAD/DEAH_box_helicase_dom"/>
</dbReference>
<comment type="function">
    <text evidence="5">DEAD-box RNA helicase involved in the assembly of the 50S ribosomal subunit at low temperature. Exhibits RNA-stimulated ATP hydrolysis and RNA unwinding activity.</text>
</comment>
<dbReference type="InterPro" id="IPR014014">
    <property type="entry name" value="RNA_helicase_DEAD_Q_motif"/>
</dbReference>
<dbReference type="Pfam" id="PF00271">
    <property type="entry name" value="Helicase_C"/>
    <property type="match status" value="1"/>
</dbReference>
<organism evidence="11 12">
    <name type="scientific">Rheinheimera soli</name>
    <dbReference type="NCBI Taxonomy" id="443616"/>
    <lineage>
        <taxon>Bacteria</taxon>
        <taxon>Pseudomonadati</taxon>
        <taxon>Pseudomonadota</taxon>
        <taxon>Gammaproteobacteria</taxon>
        <taxon>Chromatiales</taxon>
        <taxon>Chromatiaceae</taxon>
        <taxon>Rheinheimera</taxon>
    </lineage>
</organism>
<dbReference type="PANTHER" id="PTHR47959">
    <property type="entry name" value="ATP-DEPENDENT RNA HELICASE RHLE-RELATED"/>
    <property type="match status" value="1"/>
</dbReference>
<evidence type="ECO:0000313" key="12">
    <source>
        <dbReference type="Proteomes" id="UP001257909"/>
    </source>
</evidence>
<keyword evidence="5" id="KW-0963">Cytoplasm</keyword>
<dbReference type="InterPro" id="IPR044742">
    <property type="entry name" value="DEAD/DEAH_RhlB"/>
</dbReference>
<dbReference type="CDD" id="cd18787">
    <property type="entry name" value="SF2_C_DEAD"/>
    <property type="match status" value="1"/>
</dbReference>
<keyword evidence="5" id="KW-0690">Ribosome biogenesis</keyword>
<dbReference type="EMBL" id="JAVDWR010000003">
    <property type="protein sequence ID" value="MDR7120537.1"/>
    <property type="molecule type" value="Genomic_DNA"/>
</dbReference>
<feature type="compositionally biased region" description="Basic residues" evidence="7">
    <location>
        <begin position="388"/>
        <end position="419"/>
    </location>
</feature>
<comment type="similarity">
    <text evidence="5">Belongs to the DEAD box helicase family. SrmB subfamily.</text>
</comment>
<feature type="domain" description="Helicase ATP-binding" evidence="8">
    <location>
        <begin position="42"/>
        <end position="216"/>
    </location>
</feature>
<feature type="short sequence motif" description="Q motif" evidence="6">
    <location>
        <begin position="11"/>
        <end position="39"/>
    </location>
</feature>
<dbReference type="PROSITE" id="PS51192">
    <property type="entry name" value="HELICASE_ATP_BIND_1"/>
    <property type="match status" value="1"/>
</dbReference>
<dbReference type="InterPro" id="IPR027417">
    <property type="entry name" value="P-loop_NTPase"/>
</dbReference>
<evidence type="ECO:0000256" key="6">
    <source>
        <dbReference type="PROSITE-ProRule" id="PRU00552"/>
    </source>
</evidence>
<evidence type="ECO:0000256" key="4">
    <source>
        <dbReference type="ARBA" id="ARBA00022840"/>
    </source>
</evidence>
<comment type="subunit">
    <text evidence="5">Interacts with the 50S ribosomal subunit.</text>
</comment>
<dbReference type="InterPro" id="IPR028621">
    <property type="entry name" value="DEAD_helicase_SrmB"/>
</dbReference>
<dbReference type="Pfam" id="PF00270">
    <property type="entry name" value="DEAD"/>
    <property type="match status" value="1"/>
</dbReference>
<keyword evidence="1 5" id="KW-0547">Nucleotide-binding</keyword>
<protein>
    <recommendedName>
        <fullName evidence="5">ATP-dependent RNA helicase SrmB</fullName>
        <ecNumber evidence="5">3.6.4.13</ecNumber>
    </recommendedName>
</protein>
<comment type="caution">
    <text evidence="11">The sequence shown here is derived from an EMBL/GenBank/DDBJ whole genome shotgun (WGS) entry which is preliminary data.</text>
</comment>
<dbReference type="GO" id="GO:0003724">
    <property type="term" value="F:RNA helicase activity"/>
    <property type="evidence" value="ECO:0007669"/>
    <property type="project" value="UniProtKB-EC"/>
</dbReference>
<dbReference type="SUPFAM" id="SSF52540">
    <property type="entry name" value="P-loop containing nucleoside triphosphate hydrolases"/>
    <property type="match status" value="2"/>
</dbReference>
<sequence>MSEINTAQEKMTFAEFQLDESLEKTLSKAGFKEATSIQKLAIPVALEGRDILASAPTGTGKTLAFLLPAIQYLLDFPRRDPGFARVLIMTPTRELAYQIFEQVQQLIMLTDLHAGVITGGINYGSHKETLEKNNDILVATPGRLIEYLDNESFHADEVEVLILDEADRMLDMGFVGEMNRIILEAKRRRQTMLFSATLEGNGVNKFSERALREPVLVEATPPRREKAKILQWMHAADDADHKLALLIHILKQEDVSKVIVFVKTRERLATLTGQLEAAGLKCCWLQGEMAQDKRQLALARFSNNQVRILVATDIAARGLDIDDITHVINYDMPRTADVYVHRIGRTGRAGKKGTAISLVEAHDIGVVGKVERYTEQPLKRRFIEGMRPKHKEAKAPTKQKKPKTAAKKKALKKAARAKG</sequence>
<dbReference type="Gene3D" id="3.40.50.300">
    <property type="entry name" value="P-loop containing nucleotide triphosphate hydrolases"/>
    <property type="match status" value="2"/>
</dbReference>
<keyword evidence="12" id="KW-1185">Reference proteome</keyword>
<proteinExistence type="inferred from homology"/>
<dbReference type="PROSITE" id="PS51195">
    <property type="entry name" value="Q_MOTIF"/>
    <property type="match status" value="1"/>
</dbReference>
<dbReference type="PANTHER" id="PTHR47959:SF3">
    <property type="entry name" value="ATP-DEPENDENT RNA HELICASE SRMB"/>
    <property type="match status" value="1"/>
</dbReference>
<dbReference type="InterPro" id="IPR014001">
    <property type="entry name" value="Helicase_ATP-bd"/>
</dbReference>
<keyword evidence="4 5" id="KW-0067">ATP-binding</keyword>
<comment type="catalytic activity">
    <reaction evidence="5">
        <text>ATP + H2O = ADP + phosphate + H(+)</text>
        <dbReference type="Rhea" id="RHEA:13065"/>
        <dbReference type="ChEBI" id="CHEBI:15377"/>
        <dbReference type="ChEBI" id="CHEBI:15378"/>
        <dbReference type="ChEBI" id="CHEBI:30616"/>
        <dbReference type="ChEBI" id="CHEBI:43474"/>
        <dbReference type="ChEBI" id="CHEBI:456216"/>
        <dbReference type="EC" id="3.6.4.13"/>
    </reaction>
</comment>
<dbReference type="Proteomes" id="UP001257909">
    <property type="component" value="Unassembled WGS sequence"/>
</dbReference>
<dbReference type="PROSITE" id="PS51194">
    <property type="entry name" value="HELICASE_CTER"/>
    <property type="match status" value="1"/>
</dbReference>
<evidence type="ECO:0000256" key="1">
    <source>
        <dbReference type="ARBA" id="ARBA00022741"/>
    </source>
</evidence>
<dbReference type="HAMAP" id="MF_00967">
    <property type="entry name" value="DEAD_helicase_SrmB"/>
    <property type="match status" value="1"/>
</dbReference>
<dbReference type="InterPro" id="IPR050079">
    <property type="entry name" value="DEAD_box_RNA_helicase"/>
</dbReference>
<dbReference type="InterPro" id="IPR001650">
    <property type="entry name" value="Helicase_C-like"/>
</dbReference>
<keyword evidence="2 5" id="KW-0378">Hydrolase</keyword>
<comment type="subcellular location">
    <subcellularLocation>
        <location evidence="5">Cytoplasm</location>
    </subcellularLocation>
</comment>
<dbReference type="InterPro" id="IPR000629">
    <property type="entry name" value="RNA-helicase_DEAD-box_CS"/>
</dbReference>
<dbReference type="EC" id="3.6.4.13" evidence="5"/>
<dbReference type="SMART" id="SM00487">
    <property type="entry name" value="DEXDc"/>
    <property type="match status" value="1"/>
</dbReference>
<dbReference type="SMART" id="SM00490">
    <property type="entry name" value="HELICc"/>
    <property type="match status" value="1"/>
</dbReference>
<dbReference type="CDD" id="cd00268">
    <property type="entry name" value="DEADc"/>
    <property type="match status" value="1"/>
</dbReference>
<evidence type="ECO:0000256" key="5">
    <source>
        <dbReference type="HAMAP-Rule" id="MF_00967"/>
    </source>
</evidence>
<evidence type="ECO:0000256" key="2">
    <source>
        <dbReference type="ARBA" id="ARBA00022801"/>
    </source>
</evidence>
<dbReference type="PROSITE" id="PS00039">
    <property type="entry name" value="DEAD_ATP_HELICASE"/>
    <property type="match status" value="1"/>
</dbReference>
<feature type="region of interest" description="Disordered" evidence="7">
    <location>
        <begin position="384"/>
        <end position="419"/>
    </location>
</feature>
<evidence type="ECO:0000313" key="11">
    <source>
        <dbReference type="EMBL" id="MDR7120537.1"/>
    </source>
</evidence>
<dbReference type="GO" id="GO:0016787">
    <property type="term" value="F:hydrolase activity"/>
    <property type="evidence" value="ECO:0007669"/>
    <property type="project" value="UniProtKB-KW"/>
</dbReference>
<name>A0ABU1VXW3_9GAMM</name>
<evidence type="ECO:0000256" key="3">
    <source>
        <dbReference type="ARBA" id="ARBA00022806"/>
    </source>
</evidence>
<dbReference type="NCBIfam" id="NF008394">
    <property type="entry name" value="PRK11192.1"/>
    <property type="match status" value="1"/>
</dbReference>
<evidence type="ECO:0000259" key="8">
    <source>
        <dbReference type="PROSITE" id="PS51192"/>
    </source>
</evidence>
<reference evidence="11 12" key="1">
    <citation type="submission" date="2023-07" db="EMBL/GenBank/DDBJ databases">
        <title>Sorghum-associated microbial communities from plants grown in Nebraska, USA.</title>
        <authorList>
            <person name="Schachtman D."/>
        </authorList>
    </citation>
    <scope>NUCLEOTIDE SEQUENCE [LARGE SCALE GENOMIC DNA]</scope>
    <source>
        <strain evidence="11 12">4138</strain>
    </source>
</reference>
<feature type="domain" description="Helicase C-terminal" evidence="9">
    <location>
        <begin position="242"/>
        <end position="394"/>
    </location>
</feature>
<dbReference type="RefSeq" id="WP_310276082.1">
    <property type="nucleotide sequence ID" value="NZ_JAVDWR010000003.1"/>
</dbReference>
<evidence type="ECO:0000256" key="7">
    <source>
        <dbReference type="SAM" id="MobiDB-lite"/>
    </source>
</evidence>
<evidence type="ECO:0000259" key="9">
    <source>
        <dbReference type="PROSITE" id="PS51194"/>
    </source>
</evidence>
<evidence type="ECO:0000259" key="10">
    <source>
        <dbReference type="PROSITE" id="PS51195"/>
    </source>
</evidence>
<gene>
    <name evidence="5" type="primary">srmB</name>
    <name evidence="11" type="ORF">J2W69_001471</name>
</gene>
<accession>A0ABU1VXW3</accession>
<feature type="domain" description="DEAD-box RNA helicase Q" evidence="10">
    <location>
        <begin position="11"/>
        <end position="39"/>
    </location>
</feature>